<dbReference type="Proteomes" id="UP001259832">
    <property type="component" value="Unassembled WGS sequence"/>
</dbReference>
<sequence>MQPWTPPENTIVLTDLLRSQPQRDAVFVKPEPEFVTSRPSFIDLPPLLPSRLPAISDVLRSTSPQQRRYQESTLVSAPQYSETPTYSAAFMSM</sequence>
<protein>
    <submittedName>
        <fullName evidence="1">Uncharacterized protein</fullName>
    </submittedName>
</protein>
<organism evidence="1 2">
    <name type="scientific">Phytophthora citrophthora</name>
    <dbReference type="NCBI Taxonomy" id="4793"/>
    <lineage>
        <taxon>Eukaryota</taxon>
        <taxon>Sar</taxon>
        <taxon>Stramenopiles</taxon>
        <taxon>Oomycota</taxon>
        <taxon>Peronosporomycetes</taxon>
        <taxon>Peronosporales</taxon>
        <taxon>Peronosporaceae</taxon>
        <taxon>Phytophthora</taxon>
    </lineage>
</organism>
<accession>A0AAD9LB92</accession>
<name>A0AAD9LB92_9STRA</name>
<proteinExistence type="predicted"/>
<comment type="caution">
    <text evidence="1">The sequence shown here is derived from an EMBL/GenBank/DDBJ whole genome shotgun (WGS) entry which is preliminary data.</text>
</comment>
<dbReference type="EMBL" id="JASMQC010000050">
    <property type="protein sequence ID" value="KAK1929287.1"/>
    <property type="molecule type" value="Genomic_DNA"/>
</dbReference>
<reference evidence="1" key="1">
    <citation type="submission" date="2023-08" db="EMBL/GenBank/DDBJ databases">
        <title>Reference Genome Resource for the Citrus Pathogen Phytophthora citrophthora.</title>
        <authorList>
            <person name="Moller H."/>
            <person name="Coetzee B."/>
            <person name="Rose L.J."/>
            <person name="Van Niekerk J.M."/>
        </authorList>
    </citation>
    <scope>NUCLEOTIDE SEQUENCE</scope>
    <source>
        <strain evidence="1">STE-U-9442</strain>
    </source>
</reference>
<evidence type="ECO:0000313" key="1">
    <source>
        <dbReference type="EMBL" id="KAK1929287.1"/>
    </source>
</evidence>
<dbReference type="AlphaFoldDB" id="A0AAD9LB92"/>
<gene>
    <name evidence="1" type="ORF">P3T76_015239</name>
</gene>
<evidence type="ECO:0000313" key="2">
    <source>
        <dbReference type="Proteomes" id="UP001259832"/>
    </source>
</evidence>
<keyword evidence="2" id="KW-1185">Reference proteome</keyword>